<dbReference type="EMBL" id="JASBNA010000004">
    <property type="protein sequence ID" value="KAK7692403.1"/>
    <property type="molecule type" value="Genomic_DNA"/>
</dbReference>
<dbReference type="AlphaFoldDB" id="A0AAW0GQ97"/>
<proteinExistence type="predicted"/>
<organism evidence="1 2">
    <name type="scientific">Cerrena zonata</name>
    <dbReference type="NCBI Taxonomy" id="2478898"/>
    <lineage>
        <taxon>Eukaryota</taxon>
        <taxon>Fungi</taxon>
        <taxon>Dikarya</taxon>
        <taxon>Basidiomycota</taxon>
        <taxon>Agaricomycotina</taxon>
        <taxon>Agaricomycetes</taxon>
        <taxon>Polyporales</taxon>
        <taxon>Cerrenaceae</taxon>
        <taxon>Cerrena</taxon>
    </lineage>
</organism>
<reference evidence="1 2" key="1">
    <citation type="submission" date="2022-09" db="EMBL/GenBank/DDBJ databases">
        <authorList>
            <person name="Palmer J.M."/>
        </authorList>
    </citation>
    <scope>NUCLEOTIDE SEQUENCE [LARGE SCALE GENOMIC DNA]</scope>
    <source>
        <strain evidence="1 2">DSM 7382</strain>
    </source>
</reference>
<dbReference type="Proteomes" id="UP001385951">
    <property type="component" value="Unassembled WGS sequence"/>
</dbReference>
<evidence type="ECO:0000313" key="2">
    <source>
        <dbReference type="Proteomes" id="UP001385951"/>
    </source>
</evidence>
<evidence type="ECO:0000313" key="1">
    <source>
        <dbReference type="EMBL" id="KAK7692403.1"/>
    </source>
</evidence>
<keyword evidence="2" id="KW-1185">Reference proteome</keyword>
<protein>
    <submittedName>
        <fullName evidence="1">Uncharacterized protein</fullName>
    </submittedName>
</protein>
<gene>
    <name evidence="1" type="ORF">QCA50_004028</name>
</gene>
<accession>A0AAW0GQ97</accession>
<sequence>MSTKTITFTSSHLGENVNLVLCFARPTDYYGDLVKPLSIAWKTASLSAHGESSATVAFTNSPAFCTTEVNDRFFTTPHNYVPISGGQETTLLANHSVKPPTQEFTDPLSVGDTRILRATNDTGRSVHFGLGFISNADQPNESFTLTSIFQNAHHGASVKTNFPTILRAYAGIDYQEGQIIDKEPDAARLIWEGDVLELHSITNIVINKTKSMVTNLWSATETVVEVPTPRPLVIEMEKVYTATLCFGHSEVVVANMKTIAEYLINKSYKVKVTYVEGSCSASMDITLPHGSSCDTTERDMLGVIDTHLHNADRARLKCRSGSRMVSSGDHFSYWVDINPASSEWYTTHRHSTVYTHRLRQSQSTSNLNRLANGNHSSHNLTVTKNRSVSRASFTGVNVGL</sequence>
<name>A0AAW0GQ97_9APHY</name>
<comment type="caution">
    <text evidence="1">The sequence shown here is derived from an EMBL/GenBank/DDBJ whole genome shotgun (WGS) entry which is preliminary data.</text>
</comment>